<dbReference type="EMBL" id="CP009454">
    <property type="protein sequence ID" value="AIR83926.1"/>
    <property type="molecule type" value="Genomic_DNA"/>
</dbReference>
<keyword evidence="1" id="KW-0812">Transmembrane</keyword>
<feature type="domain" description="Prepilin type IV endopeptidase peptidase" evidence="2">
    <location>
        <begin position="82"/>
        <end position="186"/>
    </location>
</feature>
<gene>
    <name evidence="3" type="ORF">LH22_00020</name>
    <name evidence="4" type="ORF">LH22_20410</name>
</gene>
<evidence type="ECO:0000256" key="1">
    <source>
        <dbReference type="SAM" id="Phobius"/>
    </source>
</evidence>
<dbReference type="InterPro" id="IPR000045">
    <property type="entry name" value="Prepilin_IV_endopep_pep"/>
</dbReference>
<feature type="transmembrane region" description="Helical" evidence="1">
    <location>
        <begin position="126"/>
        <end position="144"/>
    </location>
</feature>
<dbReference type="Proteomes" id="UP000029495">
    <property type="component" value="Chromosome"/>
</dbReference>
<evidence type="ECO:0000313" key="3">
    <source>
        <dbReference type="EMBL" id="AIR83926.1"/>
    </source>
</evidence>
<reference evidence="4 5" key="1">
    <citation type="submission" date="2014-09" db="EMBL/GenBank/DDBJ databases">
        <authorList>
            <person name="Chan K.-G."/>
        </authorList>
    </citation>
    <scope>NUCLEOTIDE SEQUENCE [LARGE SCALE GENOMIC DNA]</scope>
    <source>
        <strain evidence="4 5">ND04</strain>
    </source>
</reference>
<organism evidence="4 5">
    <name type="scientific">Pantoea rwandensis</name>
    <dbReference type="NCBI Taxonomy" id="1076550"/>
    <lineage>
        <taxon>Bacteria</taxon>
        <taxon>Pseudomonadati</taxon>
        <taxon>Pseudomonadota</taxon>
        <taxon>Gammaproteobacteria</taxon>
        <taxon>Enterobacterales</taxon>
        <taxon>Erwiniaceae</taxon>
        <taxon>Pantoea</taxon>
    </lineage>
</organism>
<keyword evidence="1" id="KW-0472">Membrane</keyword>
<protein>
    <submittedName>
        <fullName evidence="4">Peptidase</fullName>
    </submittedName>
</protein>
<sequence>MTLLTLSMPWPTLIIIFPLCICIFSAMASLVRLYLMTSNDGREWVKVFSTPAPAGITWLFAAATAFMIMSPAPALERLLAVLFSLFLFKMTLSDAITGFLPREMTVSCLIAGLVSALAFPAFWEHFFSAVTALAVFAVWRYATFRMHGRECLGLGDVWLAGAVSAWLGGPEGLSALLAGVIFFVIWQLLVRRVSEGGPMGPWLCTGAILVTLTRLYQPLITW</sequence>
<dbReference type="Gene3D" id="1.20.120.1220">
    <property type="match status" value="1"/>
</dbReference>
<name>A0ABM5RNZ5_9GAMM</name>
<keyword evidence="5" id="KW-1185">Reference proteome</keyword>
<dbReference type="EMBL" id="CP009454">
    <property type="protein sequence ID" value="AIR87712.1"/>
    <property type="molecule type" value="Genomic_DNA"/>
</dbReference>
<evidence type="ECO:0000313" key="5">
    <source>
        <dbReference type="Proteomes" id="UP000029495"/>
    </source>
</evidence>
<evidence type="ECO:0000259" key="2">
    <source>
        <dbReference type="Pfam" id="PF01478"/>
    </source>
</evidence>
<feature type="transmembrane region" description="Helical" evidence="1">
    <location>
        <begin position="12"/>
        <end position="35"/>
    </location>
</feature>
<feature type="transmembrane region" description="Helical" evidence="1">
    <location>
        <begin position="47"/>
        <end position="68"/>
    </location>
</feature>
<proteinExistence type="predicted"/>
<dbReference type="Pfam" id="PF01478">
    <property type="entry name" value="Peptidase_A24"/>
    <property type="match status" value="1"/>
</dbReference>
<evidence type="ECO:0000313" key="4">
    <source>
        <dbReference type="EMBL" id="AIR87712.1"/>
    </source>
</evidence>
<dbReference type="RefSeq" id="WP_038643480.1">
    <property type="nucleotide sequence ID" value="NZ_CP009454.1"/>
</dbReference>
<feature type="transmembrane region" description="Helical" evidence="1">
    <location>
        <begin position="173"/>
        <end position="190"/>
    </location>
</feature>
<accession>A0ABM5RNZ5</accession>
<keyword evidence="1" id="KW-1133">Transmembrane helix</keyword>
<feature type="transmembrane region" description="Helical" evidence="1">
    <location>
        <begin position="74"/>
        <end position="92"/>
    </location>
</feature>